<gene>
    <name evidence="1" type="ORF">CMESO_355</name>
</gene>
<dbReference type="AlphaFoldDB" id="J7G214"/>
<organism evidence="1 2">
    <name type="scientific">Chroomonas mesostigmatica CCMP1168</name>
    <dbReference type="NCBI Taxonomy" id="1195612"/>
    <lineage>
        <taxon>Eukaryota</taxon>
        <taxon>Cryptophyceae</taxon>
        <taxon>Pyrenomonadales</taxon>
        <taxon>Chroomonadaceae</taxon>
        <taxon>Chroomonas</taxon>
    </lineage>
</organism>
<proteinExistence type="predicted"/>
<dbReference type="EMBL" id="CP003681">
    <property type="protein sequence ID" value="AFP65522.1"/>
    <property type="molecule type" value="Genomic_DNA"/>
</dbReference>
<dbReference type="Gene3D" id="2.40.50.140">
    <property type="entry name" value="Nucleic acid-binding proteins"/>
    <property type="match status" value="1"/>
</dbReference>
<geneLocation type="nucleomorph" evidence="1"/>
<dbReference type="SUPFAM" id="SSF50249">
    <property type="entry name" value="Nucleic acid-binding proteins"/>
    <property type="match status" value="1"/>
</dbReference>
<dbReference type="Proteomes" id="UP000243348">
    <property type="component" value="Nucleomorph 2"/>
</dbReference>
<keyword evidence="1" id="KW-0542">Nucleomorph</keyword>
<evidence type="ECO:0000313" key="1">
    <source>
        <dbReference type="EMBL" id="AFP65522.1"/>
    </source>
</evidence>
<dbReference type="InterPro" id="IPR012340">
    <property type="entry name" value="NA-bd_OB-fold"/>
</dbReference>
<protein>
    <submittedName>
        <fullName evidence="1">Uncharacterized protein</fullName>
    </submittedName>
</protein>
<name>J7G214_9CRYP</name>
<accession>J7G214</accession>
<reference evidence="1 2" key="1">
    <citation type="journal article" date="2012" name="Genome Biol. Evol.">
        <title>Nucleomorph genome sequence of the cryptophyte alga Chroomonas mesostigmatica CCMP1168 reveals lineage-specific gene loss and genome complexity.</title>
        <authorList>
            <person name="Moore C.E."/>
            <person name="Curtis B."/>
            <person name="Mills T."/>
            <person name="Tanifuji G."/>
            <person name="Archibald J.M."/>
        </authorList>
    </citation>
    <scope>NUCLEOTIDE SEQUENCE [LARGE SCALE GENOMIC DNA]</scope>
    <source>
        <strain evidence="1 2">CCMP1168</strain>
    </source>
</reference>
<evidence type="ECO:0000313" key="2">
    <source>
        <dbReference type="Proteomes" id="UP000243348"/>
    </source>
</evidence>
<sequence length="123" mass="14480">MSPKKFKEIKNTNSLSFFNKFIVKIIGKENIINIKKKKQKTLSIWKVHISDQSGIIELFCENAINIQKGNVVEISNLKVFYYRGKIKLLGSMKLNETFYKNLKFEPHYFKKNSSVLDQKKDIF</sequence>